<evidence type="ECO:0000313" key="1">
    <source>
        <dbReference type="EMBL" id="MPC72649.1"/>
    </source>
</evidence>
<keyword evidence="2" id="KW-1185">Reference proteome</keyword>
<gene>
    <name evidence="1" type="ORF">E2C01_066962</name>
</gene>
<name>A0A5B7HSC4_PORTR</name>
<reference evidence="1 2" key="1">
    <citation type="submission" date="2019-05" db="EMBL/GenBank/DDBJ databases">
        <title>Another draft genome of Portunus trituberculatus and its Hox gene families provides insights of decapod evolution.</title>
        <authorList>
            <person name="Jeong J.-H."/>
            <person name="Song I."/>
            <person name="Kim S."/>
            <person name="Choi T."/>
            <person name="Kim D."/>
            <person name="Ryu S."/>
            <person name="Kim W."/>
        </authorList>
    </citation>
    <scope>NUCLEOTIDE SEQUENCE [LARGE SCALE GENOMIC DNA]</scope>
    <source>
        <tissue evidence="1">Muscle</tissue>
    </source>
</reference>
<comment type="caution">
    <text evidence="1">The sequence shown here is derived from an EMBL/GenBank/DDBJ whole genome shotgun (WGS) entry which is preliminary data.</text>
</comment>
<dbReference type="EMBL" id="VSRR010035122">
    <property type="protein sequence ID" value="MPC72649.1"/>
    <property type="molecule type" value="Genomic_DNA"/>
</dbReference>
<accession>A0A5B7HSC4</accession>
<protein>
    <submittedName>
        <fullName evidence="1">Uncharacterized protein</fullName>
    </submittedName>
</protein>
<sequence>MAPRSRCMGSLGSYIALRSRTRLMRTLANMSASFRALALTDEEWVQPNQSLTLSQSG</sequence>
<evidence type="ECO:0000313" key="2">
    <source>
        <dbReference type="Proteomes" id="UP000324222"/>
    </source>
</evidence>
<dbReference type="AlphaFoldDB" id="A0A5B7HSC4"/>
<dbReference type="Proteomes" id="UP000324222">
    <property type="component" value="Unassembled WGS sequence"/>
</dbReference>
<proteinExistence type="predicted"/>
<organism evidence="1 2">
    <name type="scientific">Portunus trituberculatus</name>
    <name type="common">Swimming crab</name>
    <name type="synonym">Neptunus trituberculatus</name>
    <dbReference type="NCBI Taxonomy" id="210409"/>
    <lineage>
        <taxon>Eukaryota</taxon>
        <taxon>Metazoa</taxon>
        <taxon>Ecdysozoa</taxon>
        <taxon>Arthropoda</taxon>
        <taxon>Crustacea</taxon>
        <taxon>Multicrustacea</taxon>
        <taxon>Malacostraca</taxon>
        <taxon>Eumalacostraca</taxon>
        <taxon>Eucarida</taxon>
        <taxon>Decapoda</taxon>
        <taxon>Pleocyemata</taxon>
        <taxon>Brachyura</taxon>
        <taxon>Eubrachyura</taxon>
        <taxon>Portunoidea</taxon>
        <taxon>Portunidae</taxon>
        <taxon>Portuninae</taxon>
        <taxon>Portunus</taxon>
    </lineage>
</organism>